<dbReference type="EMBL" id="WKJQ01000001">
    <property type="protein sequence ID" value="MRW95586.1"/>
    <property type="molecule type" value="Genomic_DNA"/>
</dbReference>
<name>A0A6A8G634_9EURY</name>
<accession>A0A6A8G634</accession>
<dbReference type="InterPro" id="IPR052906">
    <property type="entry name" value="Type_IV_Methyl-Rstrct_Enzyme"/>
</dbReference>
<organism evidence="2 3">
    <name type="scientific">Haloferax marinum</name>
    <dbReference type="NCBI Taxonomy" id="2666143"/>
    <lineage>
        <taxon>Archaea</taxon>
        <taxon>Methanobacteriati</taxon>
        <taxon>Methanobacteriota</taxon>
        <taxon>Stenosarchaea group</taxon>
        <taxon>Halobacteria</taxon>
        <taxon>Halobacteriales</taxon>
        <taxon>Haloferacaceae</taxon>
        <taxon>Haloferax</taxon>
    </lineage>
</organism>
<dbReference type="Gene3D" id="3.40.1350.10">
    <property type="match status" value="1"/>
</dbReference>
<reference evidence="2 3" key="1">
    <citation type="submission" date="2019-11" db="EMBL/GenBank/DDBJ databases">
        <title>Whole genome sequence of Haloferax sp. MBLA0078.</title>
        <authorList>
            <person name="Seo M.-J."/>
            <person name="Cho E.-S."/>
        </authorList>
    </citation>
    <scope>NUCLEOTIDE SEQUENCE [LARGE SCALE GENOMIC DNA]</scope>
    <source>
        <strain evidence="2 3">MBLA0078</strain>
    </source>
</reference>
<sequence>MVSGDDSAGSVISEINSAILNVKEGDKLAESGKRKLAADRYLEAITQLKSVRRRNQAQVDEVVDELLRCANQRGRMLIDERPLSNARDIDEVFDETRINEGFDTIDWHTGVKNEEERIFRDVRKRIVTGNRLQNAGKYGEAIECYREAREITDQQLPSHTRRRLESEIDIYMRKARPKKRQAARRLKKLDVITRQLNQELLARHGFELPYRRAAADPQTVDDPVEVVYTPPLNPDIVNAAITYYRELGPFERQLTATATETDGPTPVTDRLGAIVESRHPDAPTSPEDSRDVVGAAVDILEAYESLVVEGDDDGIAELESQLDTVYSDMVACRCEDTEALAVYVDDIQAWASNRARRANAVTESIKELNTAIRQLNQELLARHGFELPYRCAAANTEMADEPDEVVYTPPFDPNLVDAITTYYRELGSFEHQLASAAAETGEPTVVMELLGAILEARHPDVPTNPEDNRELVGAAVDILEAYESLVVEGDDDGIAELESQLDTVYSDMVACRCEDTEALAVYVDDIQAWASNRARRANAVTESIKELNTAIRQLNQELLARHGFELPYRCAAANTEMADEPDEVVYTPPFDPNLVDAITTYYRELGSFEHQLASAAAETGEPTVVMELLGAILEARHPDVPTNPEDNRELVGAASNFLDAYESLVVKGDDDGVAELESQLDTVYSDVTAGEYEADSKALAARFNDIQSWIDERVHRIDLQSWRAEIREKWPATAGEHLRLEVAVVDQLTDSDSSEPSLSQFESGLKTAEQVLSLATAVETAQKEYQAAVLDGLPEAFGRYLGARDISATRINQLAATLEVVETACDAHRRYPSYPFGQVVAHICAELETGTFDDELDELVELIESATNVIEFLDRVDTEHPSIQPDVWRENIHTGLKSVSPELVRPVASLVDRMGENLWERRHLYLFSWEEFEQVVAAAFESKGYETRVTPSTLDEGVDIWAYHQGDRIAFQVKQFDTSNRVGRPTLQKLASTIAKGDADRAIVVTSSNFTQTAQKYVDEFGRKMRLVDGTELVQMLTESDYPPPLTE</sequence>
<dbReference type="PANTHER" id="PTHR30015">
    <property type="entry name" value="MRR RESTRICTION SYSTEM PROTEIN"/>
    <property type="match status" value="1"/>
</dbReference>
<dbReference type="Proteomes" id="UP000443423">
    <property type="component" value="Unassembled WGS sequence"/>
</dbReference>
<comment type="caution">
    <text evidence="2">The sequence shown here is derived from an EMBL/GenBank/DDBJ whole genome shotgun (WGS) entry which is preliminary data.</text>
</comment>
<feature type="domain" description="Restriction endonuclease type IV Mrr" evidence="1">
    <location>
        <begin position="927"/>
        <end position="1037"/>
    </location>
</feature>
<dbReference type="InterPro" id="IPR011856">
    <property type="entry name" value="tRNA_endonuc-like_dom_sf"/>
</dbReference>
<evidence type="ECO:0000259" key="1">
    <source>
        <dbReference type="Pfam" id="PF04471"/>
    </source>
</evidence>
<protein>
    <recommendedName>
        <fullName evidence="1">Restriction endonuclease type IV Mrr domain-containing protein</fullName>
    </recommendedName>
</protein>
<dbReference type="OrthoDB" id="141004at2157"/>
<dbReference type="GO" id="GO:0015666">
    <property type="term" value="F:restriction endodeoxyribonuclease activity"/>
    <property type="evidence" value="ECO:0007669"/>
    <property type="project" value="TreeGrafter"/>
</dbReference>
<gene>
    <name evidence="2" type="ORF">GJR99_03220</name>
</gene>
<dbReference type="PANTHER" id="PTHR30015:SF7">
    <property type="entry name" value="TYPE IV METHYL-DIRECTED RESTRICTION ENZYME ECOKMRR"/>
    <property type="match status" value="1"/>
</dbReference>
<dbReference type="GO" id="GO:0003677">
    <property type="term" value="F:DNA binding"/>
    <property type="evidence" value="ECO:0007669"/>
    <property type="project" value="InterPro"/>
</dbReference>
<dbReference type="SUPFAM" id="SSF52980">
    <property type="entry name" value="Restriction endonuclease-like"/>
    <property type="match status" value="1"/>
</dbReference>
<dbReference type="InterPro" id="IPR011335">
    <property type="entry name" value="Restrct_endonuc-II-like"/>
</dbReference>
<evidence type="ECO:0000313" key="3">
    <source>
        <dbReference type="Proteomes" id="UP000443423"/>
    </source>
</evidence>
<dbReference type="RefSeq" id="WP_151109235.1">
    <property type="nucleotide sequence ID" value="NZ_WKJQ01000001.1"/>
</dbReference>
<dbReference type="AlphaFoldDB" id="A0A6A8G634"/>
<dbReference type="InterPro" id="IPR007560">
    <property type="entry name" value="Restrct_endonuc_IV_Mrr"/>
</dbReference>
<evidence type="ECO:0000313" key="2">
    <source>
        <dbReference type="EMBL" id="MRW95586.1"/>
    </source>
</evidence>
<keyword evidence="3" id="KW-1185">Reference proteome</keyword>
<proteinExistence type="predicted"/>
<dbReference type="GO" id="GO:0009307">
    <property type="term" value="P:DNA restriction-modification system"/>
    <property type="evidence" value="ECO:0007669"/>
    <property type="project" value="InterPro"/>
</dbReference>
<dbReference type="Pfam" id="PF04471">
    <property type="entry name" value="Mrr_cat"/>
    <property type="match status" value="1"/>
</dbReference>